<dbReference type="AlphaFoldDB" id="A0A3B3CI39"/>
<organism evidence="1 2">
    <name type="scientific">Oryzias melastigma</name>
    <name type="common">Marine medaka</name>
    <dbReference type="NCBI Taxonomy" id="30732"/>
    <lineage>
        <taxon>Eukaryota</taxon>
        <taxon>Metazoa</taxon>
        <taxon>Chordata</taxon>
        <taxon>Craniata</taxon>
        <taxon>Vertebrata</taxon>
        <taxon>Euteleostomi</taxon>
        <taxon>Actinopterygii</taxon>
        <taxon>Neopterygii</taxon>
        <taxon>Teleostei</taxon>
        <taxon>Neoteleostei</taxon>
        <taxon>Acanthomorphata</taxon>
        <taxon>Ovalentaria</taxon>
        <taxon>Atherinomorphae</taxon>
        <taxon>Beloniformes</taxon>
        <taxon>Adrianichthyidae</taxon>
        <taxon>Oryziinae</taxon>
        <taxon>Oryzias</taxon>
    </lineage>
</organism>
<sequence length="66" mass="7523">NKKYSSKRNMLSFFFSCIAFSQSNICNRSRWDFGFLKPAGTSCLEHEGGGMAHCRSHIQSISVRLF</sequence>
<dbReference type="PaxDb" id="30732-ENSOMEP00000017000"/>
<proteinExistence type="predicted"/>
<evidence type="ECO:0000313" key="1">
    <source>
        <dbReference type="Ensembl" id="ENSOMEP00000017000.1"/>
    </source>
</evidence>
<dbReference type="Ensembl" id="ENSOMET00000025670.1">
    <property type="protein sequence ID" value="ENSOMEP00000017000.1"/>
    <property type="gene ID" value="ENSOMEG00000018681.1"/>
</dbReference>
<dbReference type="Proteomes" id="UP000261560">
    <property type="component" value="Unplaced"/>
</dbReference>
<accession>A0A3B3CI39</accession>
<reference evidence="1" key="1">
    <citation type="submission" date="2025-08" db="UniProtKB">
        <authorList>
            <consortium name="Ensembl"/>
        </authorList>
    </citation>
    <scope>IDENTIFICATION</scope>
</reference>
<protein>
    <submittedName>
        <fullName evidence="1">Uncharacterized protein</fullName>
    </submittedName>
</protein>
<reference evidence="1" key="2">
    <citation type="submission" date="2025-09" db="UniProtKB">
        <authorList>
            <consortium name="Ensembl"/>
        </authorList>
    </citation>
    <scope>IDENTIFICATION</scope>
</reference>
<evidence type="ECO:0000313" key="2">
    <source>
        <dbReference type="Proteomes" id="UP000261560"/>
    </source>
</evidence>
<keyword evidence="2" id="KW-1185">Reference proteome</keyword>
<name>A0A3B3CI39_ORYME</name>